<dbReference type="Pfam" id="PF00642">
    <property type="entry name" value="zf-CCCH"/>
    <property type="match status" value="1"/>
</dbReference>
<feature type="region of interest" description="Disordered" evidence="2">
    <location>
        <begin position="99"/>
        <end position="138"/>
    </location>
</feature>
<evidence type="ECO:0000256" key="2">
    <source>
        <dbReference type="SAM" id="MobiDB-lite"/>
    </source>
</evidence>
<keyword evidence="1" id="KW-0862">Zinc</keyword>
<comment type="caution">
    <text evidence="4">The sequence shown here is derived from an EMBL/GenBank/DDBJ whole genome shotgun (WGS) entry which is preliminary data.</text>
</comment>
<evidence type="ECO:0000256" key="1">
    <source>
        <dbReference type="PROSITE-ProRule" id="PRU00723"/>
    </source>
</evidence>
<feature type="zinc finger region" description="C3H1-type" evidence="1">
    <location>
        <begin position="36"/>
        <end position="63"/>
    </location>
</feature>
<accession>A0ABQ5DI04</accession>
<name>A0ABQ5DI04_9ASTR</name>
<evidence type="ECO:0000313" key="5">
    <source>
        <dbReference type="Proteomes" id="UP001151760"/>
    </source>
</evidence>
<feature type="compositionally biased region" description="Polar residues" evidence="2">
    <location>
        <begin position="296"/>
        <end position="308"/>
    </location>
</feature>
<keyword evidence="5" id="KW-1185">Reference proteome</keyword>
<protein>
    <submittedName>
        <fullName evidence="4">Ribonuclease H-like domain-containing protein</fullName>
    </submittedName>
</protein>
<dbReference type="SMART" id="SM00356">
    <property type="entry name" value="ZnF_C3H1"/>
    <property type="match status" value="1"/>
</dbReference>
<dbReference type="InterPro" id="IPR013103">
    <property type="entry name" value="RVT_2"/>
</dbReference>
<organism evidence="4 5">
    <name type="scientific">Tanacetum coccineum</name>
    <dbReference type="NCBI Taxonomy" id="301880"/>
    <lineage>
        <taxon>Eukaryota</taxon>
        <taxon>Viridiplantae</taxon>
        <taxon>Streptophyta</taxon>
        <taxon>Embryophyta</taxon>
        <taxon>Tracheophyta</taxon>
        <taxon>Spermatophyta</taxon>
        <taxon>Magnoliopsida</taxon>
        <taxon>eudicotyledons</taxon>
        <taxon>Gunneridae</taxon>
        <taxon>Pentapetalae</taxon>
        <taxon>asterids</taxon>
        <taxon>campanulids</taxon>
        <taxon>Asterales</taxon>
        <taxon>Asteraceae</taxon>
        <taxon>Asteroideae</taxon>
        <taxon>Anthemideae</taxon>
        <taxon>Anthemidinae</taxon>
        <taxon>Tanacetum</taxon>
    </lineage>
</organism>
<sequence>MRLKSLAVPSLVDSSSHMVLMADSGTNRRSSTTPQAKSWRPCFNFARGTCRFGDACRYVHDANAKLGTTPNDTTKGRRVHDDTTILLKSMLQKLDTVSVNNSTGSTLPSPSPPTAHQVQSMTQPLQPSSTPQSDTVAGQATSLPHTFNAETLQDPASSAWNMDSGSEVLRRLVSSNFISCNKEKPPVLCHACQLGKHVRLPFIRSDTVVNSCFDIIHSDVWTSPIPNDSLDILPPPLPGVVPPNIQPIVPNEQPDTTNSTILAHDNLAQQLTHPSSPVLAHQNISTPFLAQHHTTPFSAQPTTPTTHLDSPPTHAAHMPFGNQNTPTAPPTPMNPNPASVHPMVTHFRVGFNRPPERLNLHVSSVSPLPKSYRDAFSDPNWQNAMRDEYTALIKNNTWTLVPRPPDTNIVRYMWLFCHKHLANGTLSRYKARLVANGSTQLKGVDVDETFIHVVKPGTIRIVLSLAASRHWPIHQLDVKNAFLHGDLFGTVYMHQPPDFGILLILIMYACYTIPLWAQAGLASLVSAFILMSLQQIISSLHTEFAMTDLGSLNYFLGISVTRDSSGMFLSQKKYVVETLERAGMVNCNSSRTPIDIESKLGATGAVVSDPTLYRSPAGSLQYLTFTRPNISYVVQQLFSSSTTDLVAYSDADWAGCPDTRRSTSCYCVFLGNNLLSWSSKRQPTLSRSNAEAEYRGVANAVAETC</sequence>
<dbReference type="Pfam" id="PF07727">
    <property type="entry name" value="RVT_2"/>
    <property type="match status" value="2"/>
</dbReference>
<dbReference type="Proteomes" id="UP001151760">
    <property type="component" value="Unassembled WGS sequence"/>
</dbReference>
<reference evidence="4" key="1">
    <citation type="journal article" date="2022" name="Int. J. Mol. Sci.">
        <title>Draft Genome of Tanacetum Coccineum: Genomic Comparison of Closely Related Tanacetum-Family Plants.</title>
        <authorList>
            <person name="Yamashiro T."/>
            <person name="Shiraishi A."/>
            <person name="Nakayama K."/>
            <person name="Satake H."/>
        </authorList>
    </citation>
    <scope>NUCLEOTIDE SEQUENCE</scope>
</reference>
<dbReference type="EMBL" id="BQNB010015285">
    <property type="protein sequence ID" value="GJT38193.1"/>
    <property type="molecule type" value="Genomic_DNA"/>
</dbReference>
<evidence type="ECO:0000313" key="4">
    <source>
        <dbReference type="EMBL" id="GJT38193.1"/>
    </source>
</evidence>
<evidence type="ECO:0000259" key="3">
    <source>
        <dbReference type="PROSITE" id="PS50103"/>
    </source>
</evidence>
<feature type="domain" description="C3H1-type" evidence="3">
    <location>
        <begin position="36"/>
        <end position="63"/>
    </location>
</feature>
<feature type="compositionally biased region" description="Polar residues" evidence="2">
    <location>
        <begin position="116"/>
        <end position="138"/>
    </location>
</feature>
<dbReference type="PROSITE" id="PS50103">
    <property type="entry name" value="ZF_C3H1"/>
    <property type="match status" value="1"/>
</dbReference>
<dbReference type="InterPro" id="IPR000571">
    <property type="entry name" value="Znf_CCCH"/>
</dbReference>
<reference evidence="4" key="2">
    <citation type="submission" date="2022-01" db="EMBL/GenBank/DDBJ databases">
        <authorList>
            <person name="Yamashiro T."/>
            <person name="Shiraishi A."/>
            <person name="Satake H."/>
            <person name="Nakayama K."/>
        </authorList>
    </citation>
    <scope>NUCLEOTIDE SEQUENCE</scope>
</reference>
<dbReference type="Gene3D" id="2.30.30.1190">
    <property type="match status" value="1"/>
</dbReference>
<dbReference type="PANTHER" id="PTHR11439">
    <property type="entry name" value="GAG-POL-RELATED RETROTRANSPOSON"/>
    <property type="match status" value="1"/>
</dbReference>
<keyword evidence="1" id="KW-0479">Metal-binding</keyword>
<dbReference type="PANTHER" id="PTHR11439:SF524">
    <property type="entry name" value="RNA-DIRECTED DNA POLYMERASE, PROTEIN KINASE RLK-PELLE-DLSV FAMILY"/>
    <property type="match status" value="1"/>
</dbReference>
<feature type="region of interest" description="Disordered" evidence="2">
    <location>
        <begin position="296"/>
        <end position="318"/>
    </location>
</feature>
<proteinExistence type="predicted"/>
<keyword evidence="1" id="KW-0863">Zinc-finger</keyword>
<gene>
    <name evidence="4" type="ORF">Tco_0938058</name>
</gene>
<dbReference type="CDD" id="cd09272">
    <property type="entry name" value="RNase_HI_RT_Ty1"/>
    <property type="match status" value="1"/>
</dbReference>